<organism evidence="2 3">
    <name type="scientific">Tupaia chinensis</name>
    <name type="common">Chinese tree shrew</name>
    <name type="synonym">Tupaia belangeri chinensis</name>
    <dbReference type="NCBI Taxonomy" id="246437"/>
    <lineage>
        <taxon>Eukaryota</taxon>
        <taxon>Metazoa</taxon>
        <taxon>Chordata</taxon>
        <taxon>Craniata</taxon>
        <taxon>Vertebrata</taxon>
        <taxon>Euteleostomi</taxon>
        <taxon>Mammalia</taxon>
        <taxon>Eutheria</taxon>
        <taxon>Euarchontoglires</taxon>
        <taxon>Scandentia</taxon>
        <taxon>Tupaiidae</taxon>
        <taxon>Tupaia</taxon>
    </lineage>
</organism>
<dbReference type="InParanoid" id="L9KG99"/>
<evidence type="ECO:0000256" key="1">
    <source>
        <dbReference type="SAM" id="MobiDB-lite"/>
    </source>
</evidence>
<accession>L9KG99</accession>
<feature type="compositionally biased region" description="Basic residues" evidence="1">
    <location>
        <begin position="140"/>
        <end position="153"/>
    </location>
</feature>
<protein>
    <submittedName>
        <fullName evidence="2">Uncharacterized protein</fullName>
    </submittedName>
</protein>
<feature type="region of interest" description="Disordered" evidence="1">
    <location>
        <begin position="1"/>
        <end position="97"/>
    </location>
</feature>
<sequence length="153" mass="16505">MAYLHTGSAARAPPGLGTRGSQPAGTRRGQGHAARAAAPVTGAETREKGVRCGPRRGHFGRVSEPELQLGSRGGEEFRFSGTFQKRRRSGAGGSASPALVWEPFRKIKLRKETERSRDTTVKPLLTFLAAQNSKQERGRAEKKKKKAACIHGS</sequence>
<reference evidence="3" key="1">
    <citation type="submission" date="2012-07" db="EMBL/GenBank/DDBJ databases">
        <title>Genome of the Chinese tree shrew, a rising model animal genetically related to primates.</title>
        <authorList>
            <person name="Zhang G."/>
            <person name="Fan Y."/>
            <person name="Yao Y."/>
            <person name="Huang Z."/>
        </authorList>
    </citation>
    <scope>NUCLEOTIDE SEQUENCE [LARGE SCALE GENOMIC DNA]</scope>
</reference>
<dbReference type="EMBL" id="KB320848">
    <property type="protein sequence ID" value="ELW61940.1"/>
    <property type="molecule type" value="Genomic_DNA"/>
</dbReference>
<name>L9KG99_TUPCH</name>
<gene>
    <name evidence="2" type="ORF">TREES_T100006782</name>
</gene>
<feature type="compositionally biased region" description="Low complexity" evidence="1">
    <location>
        <begin position="24"/>
        <end position="38"/>
    </location>
</feature>
<dbReference type="Proteomes" id="UP000011518">
    <property type="component" value="Unassembled WGS sequence"/>
</dbReference>
<proteinExistence type="predicted"/>
<keyword evidence="3" id="KW-1185">Reference proteome</keyword>
<reference evidence="3" key="2">
    <citation type="journal article" date="2013" name="Nat. Commun.">
        <title>Genome of the Chinese tree shrew.</title>
        <authorList>
            <person name="Fan Y."/>
            <person name="Huang Z.Y."/>
            <person name="Cao C.C."/>
            <person name="Chen C.S."/>
            <person name="Chen Y.X."/>
            <person name="Fan D.D."/>
            <person name="He J."/>
            <person name="Hou H.L."/>
            <person name="Hu L."/>
            <person name="Hu X.T."/>
            <person name="Jiang X.T."/>
            <person name="Lai R."/>
            <person name="Lang Y.S."/>
            <person name="Liang B."/>
            <person name="Liao S.G."/>
            <person name="Mu D."/>
            <person name="Ma Y.Y."/>
            <person name="Niu Y.Y."/>
            <person name="Sun X.Q."/>
            <person name="Xia J.Q."/>
            <person name="Xiao J."/>
            <person name="Xiong Z.Q."/>
            <person name="Xu L."/>
            <person name="Yang L."/>
            <person name="Zhang Y."/>
            <person name="Zhao W."/>
            <person name="Zhao X.D."/>
            <person name="Zheng Y.T."/>
            <person name="Zhou J.M."/>
            <person name="Zhu Y.B."/>
            <person name="Zhang G.J."/>
            <person name="Wang J."/>
            <person name="Yao Y.G."/>
        </authorList>
    </citation>
    <scope>NUCLEOTIDE SEQUENCE [LARGE SCALE GENOMIC DNA]</scope>
</reference>
<evidence type="ECO:0000313" key="2">
    <source>
        <dbReference type="EMBL" id="ELW61940.1"/>
    </source>
</evidence>
<evidence type="ECO:0000313" key="3">
    <source>
        <dbReference type="Proteomes" id="UP000011518"/>
    </source>
</evidence>
<dbReference type="AlphaFoldDB" id="L9KG99"/>
<feature type="region of interest" description="Disordered" evidence="1">
    <location>
        <begin position="130"/>
        <end position="153"/>
    </location>
</feature>